<evidence type="ECO:0000313" key="3">
    <source>
        <dbReference type="EMBL" id="CAF4454139.1"/>
    </source>
</evidence>
<feature type="non-terminal residue" evidence="2">
    <location>
        <position position="1"/>
    </location>
</feature>
<accession>A0A815ZHS5</accession>
<gene>
    <name evidence="2" type="ORF">GPM918_LOCUS41353</name>
    <name evidence="3" type="ORF">SRO942_LOCUS42394</name>
</gene>
<dbReference type="Proteomes" id="UP000663829">
    <property type="component" value="Unassembled WGS sequence"/>
</dbReference>
<feature type="compositionally biased region" description="Polar residues" evidence="1">
    <location>
        <begin position="1"/>
        <end position="20"/>
    </location>
</feature>
<dbReference type="EMBL" id="CAJNOQ010032415">
    <property type="protein sequence ID" value="CAF1584954.1"/>
    <property type="molecule type" value="Genomic_DNA"/>
</dbReference>
<dbReference type="EMBL" id="CAJOBC010098445">
    <property type="protein sequence ID" value="CAF4454139.1"/>
    <property type="molecule type" value="Genomic_DNA"/>
</dbReference>
<name>A0A815ZHS5_9BILA</name>
<organism evidence="2 4">
    <name type="scientific">Didymodactylos carnosus</name>
    <dbReference type="NCBI Taxonomy" id="1234261"/>
    <lineage>
        <taxon>Eukaryota</taxon>
        <taxon>Metazoa</taxon>
        <taxon>Spiralia</taxon>
        <taxon>Gnathifera</taxon>
        <taxon>Rotifera</taxon>
        <taxon>Eurotatoria</taxon>
        <taxon>Bdelloidea</taxon>
        <taxon>Philodinida</taxon>
        <taxon>Philodinidae</taxon>
        <taxon>Didymodactylos</taxon>
    </lineage>
</organism>
<keyword evidence="4" id="KW-1185">Reference proteome</keyword>
<protein>
    <submittedName>
        <fullName evidence="2">Uncharacterized protein</fullName>
    </submittedName>
</protein>
<reference evidence="2" key="1">
    <citation type="submission" date="2021-02" db="EMBL/GenBank/DDBJ databases">
        <authorList>
            <person name="Nowell W R."/>
        </authorList>
    </citation>
    <scope>NUCLEOTIDE SEQUENCE</scope>
</reference>
<evidence type="ECO:0000313" key="4">
    <source>
        <dbReference type="Proteomes" id="UP000663829"/>
    </source>
</evidence>
<dbReference type="Proteomes" id="UP000681722">
    <property type="component" value="Unassembled WGS sequence"/>
</dbReference>
<comment type="caution">
    <text evidence="2">The sequence shown here is derived from an EMBL/GenBank/DDBJ whole genome shotgun (WGS) entry which is preliminary data.</text>
</comment>
<proteinExistence type="predicted"/>
<evidence type="ECO:0000313" key="2">
    <source>
        <dbReference type="EMBL" id="CAF1584954.1"/>
    </source>
</evidence>
<dbReference type="AlphaFoldDB" id="A0A815ZHS5"/>
<sequence>DWETASESSAKMRNGNNYERSGSGAGLNKERENITLMNDKLGNGGHYQGDRTPPRKSYSSQRPSARPIYKYTNA</sequence>
<feature type="region of interest" description="Disordered" evidence="1">
    <location>
        <begin position="1"/>
        <end position="74"/>
    </location>
</feature>
<evidence type="ECO:0000256" key="1">
    <source>
        <dbReference type="SAM" id="MobiDB-lite"/>
    </source>
</evidence>